<reference evidence="3" key="2">
    <citation type="journal article" date="2009" name="Genome Res.">
        <title>Comparative genomic analyses of the human fungal pathogens Coccidioides and their relatives.</title>
        <authorList>
            <person name="Sharpton T.J."/>
            <person name="Stajich J.E."/>
            <person name="Rounsley S.D."/>
            <person name="Gardner M.J."/>
            <person name="Wortman J.R."/>
            <person name="Jordar V.S."/>
            <person name="Maiti R."/>
            <person name="Kodira C.D."/>
            <person name="Neafsey D.E."/>
            <person name="Zeng Q."/>
            <person name="Hung C.-Y."/>
            <person name="McMahan C."/>
            <person name="Muszewska A."/>
            <person name="Grynberg M."/>
            <person name="Mandel M.A."/>
            <person name="Kellner E.M."/>
            <person name="Barker B.M."/>
            <person name="Galgiani J.N."/>
            <person name="Orbach M.J."/>
            <person name="Kirkland T.N."/>
            <person name="Cole G.T."/>
            <person name="Henn M.R."/>
            <person name="Birren B.W."/>
            <person name="Taylor J.W."/>
        </authorList>
    </citation>
    <scope>NUCLEOTIDE SEQUENCE [LARGE SCALE GENOMIC DNA]</scope>
    <source>
        <strain evidence="3">RMSCC 3488</strain>
    </source>
</reference>
<dbReference type="VEuPathDB" id="FungiDB:CPAG_01515"/>
<gene>
    <name evidence="2" type="ORF">CPAG_01515</name>
</gene>
<dbReference type="EMBL" id="DS268109">
    <property type="protein sequence ID" value="KMM65163.1"/>
    <property type="molecule type" value="Genomic_DNA"/>
</dbReference>
<accession>A0A0J6F4V1</accession>
<organism evidence="2 3">
    <name type="scientific">Coccidioides posadasii RMSCC 3488</name>
    <dbReference type="NCBI Taxonomy" id="454284"/>
    <lineage>
        <taxon>Eukaryota</taxon>
        <taxon>Fungi</taxon>
        <taxon>Dikarya</taxon>
        <taxon>Ascomycota</taxon>
        <taxon>Pezizomycotina</taxon>
        <taxon>Eurotiomycetes</taxon>
        <taxon>Eurotiomycetidae</taxon>
        <taxon>Onygenales</taxon>
        <taxon>Onygenaceae</taxon>
        <taxon>Coccidioides</taxon>
    </lineage>
</organism>
<name>A0A0J6F4V1_COCPO</name>
<dbReference type="Proteomes" id="UP000054567">
    <property type="component" value="Unassembled WGS sequence"/>
</dbReference>
<protein>
    <submittedName>
        <fullName evidence="2">Uncharacterized protein</fullName>
    </submittedName>
</protein>
<reference evidence="2 3" key="1">
    <citation type="submission" date="2007-06" db="EMBL/GenBank/DDBJ databases">
        <title>The Genome Sequence of Coccidioides posadasii RMSCC_3488.</title>
        <authorList>
            <consortium name="Coccidioides Genome Resources Consortium"/>
            <consortium name="The Broad Institute Genome Sequencing Platform"/>
            <person name="Henn M.R."/>
            <person name="Sykes S."/>
            <person name="Young S."/>
            <person name="Jaffe D."/>
            <person name="Berlin A."/>
            <person name="Alvarez P."/>
            <person name="Butler J."/>
            <person name="Gnerre S."/>
            <person name="Grabherr M."/>
            <person name="Mauceli E."/>
            <person name="Brockman W."/>
            <person name="Kodira C."/>
            <person name="Alvarado L."/>
            <person name="Zeng Q."/>
            <person name="Crawford M."/>
            <person name="Antoine C."/>
            <person name="Devon K."/>
            <person name="Galgiani J."/>
            <person name="Orsborn K."/>
            <person name="Lewis M.L."/>
            <person name="Nusbaum C."/>
            <person name="Galagan J."/>
            <person name="Birren B."/>
        </authorList>
    </citation>
    <scope>NUCLEOTIDE SEQUENCE [LARGE SCALE GENOMIC DNA]</scope>
    <source>
        <strain evidence="2 3">RMSCC 3488</strain>
    </source>
</reference>
<feature type="region of interest" description="Disordered" evidence="1">
    <location>
        <begin position="56"/>
        <end position="119"/>
    </location>
</feature>
<evidence type="ECO:0000313" key="2">
    <source>
        <dbReference type="EMBL" id="KMM65163.1"/>
    </source>
</evidence>
<evidence type="ECO:0000256" key="1">
    <source>
        <dbReference type="SAM" id="MobiDB-lite"/>
    </source>
</evidence>
<evidence type="ECO:0000313" key="3">
    <source>
        <dbReference type="Proteomes" id="UP000054567"/>
    </source>
</evidence>
<proteinExistence type="predicted"/>
<reference evidence="3" key="3">
    <citation type="journal article" date="2010" name="Genome Res.">
        <title>Population genomic sequencing of Coccidioides fungi reveals recent hybridization and transposon control.</title>
        <authorList>
            <person name="Neafsey D.E."/>
            <person name="Barker B.M."/>
            <person name="Sharpton T.J."/>
            <person name="Stajich J.E."/>
            <person name="Park D.J."/>
            <person name="Whiston E."/>
            <person name="Hung C.-Y."/>
            <person name="McMahan C."/>
            <person name="White J."/>
            <person name="Sykes S."/>
            <person name="Heiman D."/>
            <person name="Young S."/>
            <person name="Zeng Q."/>
            <person name="Abouelleil A."/>
            <person name="Aftuck L."/>
            <person name="Bessette D."/>
            <person name="Brown A."/>
            <person name="FitzGerald M."/>
            <person name="Lui A."/>
            <person name="Macdonald J.P."/>
            <person name="Priest M."/>
            <person name="Orbach M.J."/>
            <person name="Galgiani J.N."/>
            <person name="Kirkland T.N."/>
            <person name="Cole G.T."/>
            <person name="Birren B.W."/>
            <person name="Henn M.R."/>
            <person name="Taylor J.W."/>
            <person name="Rounsley S.D."/>
        </authorList>
    </citation>
    <scope>NUCLEOTIDE SEQUENCE [LARGE SCALE GENOMIC DNA]</scope>
    <source>
        <strain evidence="3">RMSCC 3488</strain>
    </source>
</reference>
<dbReference type="AlphaFoldDB" id="A0A0J6F4V1"/>
<feature type="region of interest" description="Disordered" evidence="1">
    <location>
        <begin position="1"/>
        <end position="39"/>
    </location>
</feature>
<feature type="compositionally biased region" description="Polar residues" evidence="1">
    <location>
        <begin position="100"/>
        <end position="119"/>
    </location>
</feature>
<feature type="compositionally biased region" description="Basic and acidic residues" evidence="1">
    <location>
        <begin position="1"/>
        <end position="20"/>
    </location>
</feature>
<sequence length="119" mass="13047">MGFGRSNKDETDVARPDGMSRHNSRQGLDQGLEPAGTNGQFVGDAIVMIFAPAKPGLASQRPDIRHTKHKYPAPSHGEERFQKASSLVIESIRPKLRISNKPSSTKPNNLKNFTTKPTP</sequence>